<protein>
    <recommendedName>
        <fullName evidence="2">DUF6535 domain-containing protein</fullName>
    </recommendedName>
</protein>
<dbReference type="Pfam" id="PF20153">
    <property type="entry name" value="DUF6535"/>
    <property type="match status" value="1"/>
</dbReference>
<feature type="transmembrane region" description="Helical" evidence="1">
    <location>
        <begin position="197"/>
        <end position="219"/>
    </location>
</feature>
<dbReference type="AlphaFoldDB" id="A0AAD7I9R4"/>
<evidence type="ECO:0000313" key="3">
    <source>
        <dbReference type="EMBL" id="KAJ7737396.1"/>
    </source>
</evidence>
<keyword evidence="1" id="KW-0812">Transmembrane</keyword>
<dbReference type="EMBL" id="JARKIB010000117">
    <property type="protein sequence ID" value="KAJ7737396.1"/>
    <property type="molecule type" value="Genomic_DNA"/>
</dbReference>
<name>A0AAD7I9R4_9AGAR</name>
<accession>A0AAD7I9R4</accession>
<feature type="non-terminal residue" evidence="3">
    <location>
        <position position="390"/>
    </location>
</feature>
<evidence type="ECO:0000313" key="4">
    <source>
        <dbReference type="Proteomes" id="UP001215598"/>
    </source>
</evidence>
<feature type="non-terminal residue" evidence="3">
    <location>
        <position position="1"/>
    </location>
</feature>
<feature type="transmembrane region" description="Helical" evidence="1">
    <location>
        <begin position="171"/>
        <end position="191"/>
    </location>
</feature>
<feature type="transmembrane region" description="Helical" evidence="1">
    <location>
        <begin position="36"/>
        <end position="53"/>
    </location>
</feature>
<feature type="transmembrane region" description="Helical" evidence="1">
    <location>
        <begin position="110"/>
        <end position="129"/>
    </location>
</feature>
<feature type="domain" description="DUF6535" evidence="2">
    <location>
        <begin position="12"/>
        <end position="192"/>
    </location>
</feature>
<sequence>PDNDESAGAKIWTLYISEAEKYDKALVERWKTEMEGILIFAGLFSACLAAFIIESYRSLSPDQGQLTVMLLAQISHQMAASSGQNGSAFELPTLRPMQASAGGTALACNIMWFTSLFLSLSCAFMATLVEQWARDFIQATEMRPSPIIRARIFSYLYYGVKRFSMHSVVELIPLLLHASLLLFFASLVAFLHPVNAIITQLAVAFSSIILAIYVTLTILPTLYSDCPYRTSLSTVFWRLRQGIWVLVAKCSSPHIMADPDEESSVPRCSQPPGDKSTMIEVMAHHATQETAERDDRDQRALVWTVKSLAANDELEPFVEGISAVLWDSNGGRKLYDERIKALVHHPQVLLASRIEGLLKDCNGGLLPAGVAARRQISSLKALWAIARLSI</sequence>
<organism evidence="3 4">
    <name type="scientific">Mycena metata</name>
    <dbReference type="NCBI Taxonomy" id="1033252"/>
    <lineage>
        <taxon>Eukaryota</taxon>
        <taxon>Fungi</taxon>
        <taxon>Dikarya</taxon>
        <taxon>Basidiomycota</taxon>
        <taxon>Agaricomycotina</taxon>
        <taxon>Agaricomycetes</taxon>
        <taxon>Agaricomycetidae</taxon>
        <taxon>Agaricales</taxon>
        <taxon>Marasmiineae</taxon>
        <taxon>Mycenaceae</taxon>
        <taxon>Mycena</taxon>
    </lineage>
</organism>
<comment type="caution">
    <text evidence="3">The sequence shown here is derived from an EMBL/GenBank/DDBJ whole genome shotgun (WGS) entry which is preliminary data.</text>
</comment>
<evidence type="ECO:0000256" key="1">
    <source>
        <dbReference type="SAM" id="Phobius"/>
    </source>
</evidence>
<dbReference type="Proteomes" id="UP001215598">
    <property type="component" value="Unassembled WGS sequence"/>
</dbReference>
<reference evidence="3" key="1">
    <citation type="submission" date="2023-03" db="EMBL/GenBank/DDBJ databases">
        <title>Massive genome expansion in bonnet fungi (Mycena s.s.) driven by repeated elements and novel gene families across ecological guilds.</title>
        <authorList>
            <consortium name="Lawrence Berkeley National Laboratory"/>
            <person name="Harder C.B."/>
            <person name="Miyauchi S."/>
            <person name="Viragh M."/>
            <person name="Kuo A."/>
            <person name="Thoen E."/>
            <person name="Andreopoulos B."/>
            <person name="Lu D."/>
            <person name="Skrede I."/>
            <person name="Drula E."/>
            <person name="Henrissat B."/>
            <person name="Morin E."/>
            <person name="Kohler A."/>
            <person name="Barry K."/>
            <person name="LaButti K."/>
            <person name="Morin E."/>
            <person name="Salamov A."/>
            <person name="Lipzen A."/>
            <person name="Mereny Z."/>
            <person name="Hegedus B."/>
            <person name="Baldrian P."/>
            <person name="Stursova M."/>
            <person name="Weitz H."/>
            <person name="Taylor A."/>
            <person name="Grigoriev I.V."/>
            <person name="Nagy L.G."/>
            <person name="Martin F."/>
            <person name="Kauserud H."/>
        </authorList>
    </citation>
    <scope>NUCLEOTIDE SEQUENCE</scope>
    <source>
        <strain evidence="3">CBHHK182m</strain>
    </source>
</reference>
<keyword evidence="1" id="KW-0472">Membrane</keyword>
<proteinExistence type="predicted"/>
<gene>
    <name evidence="3" type="ORF">B0H16DRAFT_1260162</name>
</gene>
<dbReference type="InterPro" id="IPR045338">
    <property type="entry name" value="DUF6535"/>
</dbReference>
<keyword evidence="4" id="KW-1185">Reference proteome</keyword>
<evidence type="ECO:0000259" key="2">
    <source>
        <dbReference type="Pfam" id="PF20153"/>
    </source>
</evidence>
<keyword evidence="1" id="KW-1133">Transmembrane helix</keyword>